<dbReference type="AlphaFoldDB" id="A0AA36ISL3"/>
<sequence length="504" mass="54825">MAAMTSKTSAGAPSLDDLMKRRREVCTEFESQPLATTADATCAVQSGYSNGHKIIDGRRQPTSDTELQSLLSERRDRCEVLESSPQPGVADALWNKAAPNLEDCPREFSEFGARVKGFDRRQELDLKPKESSDKASTVAQEAWADLQAQTAPGEVMASKARQASQHLQQLFAEHGACAGVPAPSQCRMLAAAFVEKHMRYLSFETDHLLAVIKMLMRYHYPEQLADLQRRADARDVLEAADAAMPSLDNVSCTLGPLRFLLGQGVEQNESGPNVCLLCSLVVQQQGEVSEVGMLFVLLAALSGFQWDAWDPVRLWEKAQELLAATPRSVVATLGDERDRALRTPICAVAPDEVLQHVFERPAVEWKLLVVDLRPEETAGLPVCLRVKGGSLPELLPRDDAIHLCIVDAAPPDRILEVCFDLVKGGIPHVSVVDGGWRALEQLVTALGLELMPGCAPAELSIRETFAGVAEQVASLGVSAWTSWASGTSGTSTRHEVDMGELLDI</sequence>
<organism evidence="1 2">
    <name type="scientific">Effrenium voratum</name>
    <dbReference type="NCBI Taxonomy" id="2562239"/>
    <lineage>
        <taxon>Eukaryota</taxon>
        <taxon>Sar</taxon>
        <taxon>Alveolata</taxon>
        <taxon>Dinophyceae</taxon>
        <taxon>Suessiales</taxon>
        <taxon>Symbiodiniaceae</taxon>
        <taxon>Effrenium</taxon>
    </lineage>
</organism>
<gene>
    <name evidence="1" type="ORF">EVOR1521_LOCUS18143</name>
</gene>
<dbReference type="Proteomes" id="UP001178507">
    <property type="component" value="Unassembled WGS sequence"/>
</dbReference>
<dbReference type="EMBL" id="CAUJNA010002513">
    <property type="protein sequence ID" value="CAJ1393228.1"/>
    <property type="molecule type" value="Genomic_DNA"/>
</dbReference>
<name>A0AA36ISL3_9DINO</name>
<evidence type="ECO:0000313" key="2">
    <source>
        <dbReference type="Proteomes" id="UP001178507"/>
    </source>
</evidence>
<keyword evidence="2" id="KW-1185">Reference proteome</keyword>
<proteinExistence type="predicted"/>
<reference evidence="1" key="1">
    <citation type="submission" date="2023-08" db="EMBL/GenBank/DDBJ databases">
        <authorList>
            <person name="Chen Y."/>
            <person name="Shah S."/>
            <person name="Dougan E. K."/>
            <person name="Thang M."/>
            <person name="Chan C."/>
        </authorList>
    </citation>
    <scope>NUCLEOTIDE SEQUENCE</scope>
</reference>
<comment type="caution">
    <text evidence="1">The sequence shown here is derived from an EMBL/GenBank/DDBJ whole genome shotgun (WGS) entry which is preliminary data.</text>
</comment>
<accession>A0AA36ISL3</accession>
<protein>
    <submittedName>
        <fullName evidence="1">Uncharacterized protein</fullName>
    </submittedName>
</protein>
<evidence type="ECO:0000313" key="1">
    <source>
        <dbReference type="EMBL" id="CAJ1393228.1"/>
    </source>
</evidence>